<evidence type="ECO:0000313" key="3">
    <source>
        <dbReference type="Proteomes" id="UP000094336"/>
    </source>
</evidence>
<keyword evidence="1" id="KW-1133">Transmembrane helix</keyword>
<dbReference type="RefSeq" id="XP_018986395.1">
    <property type="nucleotide sequence ID" value="XM_019126928.1"/>
</dbReference>
<reference evidence="3" key="1">
    <citation type="submission" date="2016-05" db="EMBL/GenBank/DDBJ databases">
        <title>Comparative genomics of biotechnologically important yeasts.</title>
        <authorList>
            <consortium name="DOE Joint Genome Institute"/>
            <person name="Riley R."/>
            <person name="Haridas S."/>
            <person name="Wolfe K.H."/>
            <person name="Lopes M.R."/>
            <person name="Hittinger C.T."/>
            <person name="Goker M."/>
            <person name="Salamov A."/>
            <person name="Wisecaver J."/>
            <person name="Long T.M."/>
            <person name="Aerts A.L."/>
            <person name="Barry K."/>
            <person name="Choi C."/>
            <person name="Clum A."/>
            <person name="Coughlan A.Y."/>
            <person name="Deshpande S."/>
            <person name="Douglass A.P."/>
            <person name="Hanson S.J."/>
            <person name="Klenk H.-P."/>
            <person name="Labutti K."/>
            <person name="Lapidus A."/>
            <person name="Lindquist E."/>
            <person name="Lipzen A."/>
            <person name="Meier-Kolthoff J.P."/>
            <person name="Ohm R.A."/>
            <person name="Otillar R.P."/>
            <person name="Pangilinan J."/>
            <person name="Peng Y."/>
            <person name="Rokas A."/>
            <person name="Rosa C.A."/>
            <person name="Scheuner C."/>
            <person name="Sibirny A.A."/>
            <person name="Slot J.C."/>
            <person name="Stielow J.B."/>
            <person name="Sun H."/>
            <person name="Kurtzman C.P."/>
            <person name="Blackwell M."/>
            <person name="Grigoriev I.V."/>
            <person name="Jeffries T.W."/>
        </authorList>
    </citation>
    <scope>NUCLEOTIDE SEQUENCE [LARGE SCALE GENOMIC DNA]</scope>
    <source>
        <strain evidence="3">NRRL Y-12698</strain>
    </source>
</reference>
<keyword evidence="1" id="KW-0812">Transmembrane</keyword>
<sequence length="59" mass="6811">MFIDRVLRLNRMILEPFDLETVLVHLRVPIIQHLISAISGSIQICWVFLVTNINSTSMC</sequence>
<accession>A0A1E3QVS7</accession>
<evidence type="ECO:0000256" key="1">
    <source>
        <dbReference type="SAM" id="Phobius"/>
    </source>
</evidence>
<proteinExistence type="predicted"/>
<dbReference type="Proteomes" id="UP000094336">
    <property type="component" value="Unassembled WGS sequence"/>
</dbReference>
<feature type="transmembrane region" description="Helical" evidence="1">
    <location>
        <begin position="30"/>
        <end position="50"/>
    </location>
</feature>
<dbReference type="AlphaFoldDB" id="A0A1E3QVS7"/>
<protein>
    <submittedName>
        <fullName evidence="2">Uncharacterized protein</fullName>
    </submittedName>
</protein>
<organism evidence="2 3">
    <name type="scientific">Babjeviella inositovora NRRL Y-12698</name>
    <dbReference type="NCBI Taxonomy" id="984486"/>
    <lineage>
        <taxon>Eukaryota</taxon>
        <taxon>Fungi</taxon>
        <taxon>Dikarya</taxon>
        <taxon>Ascomycota</taxon>
        <taxon>Saccharomycotina</taxon>
        <taxon>Pichiomycetes</taxon>
        <taxon>Serinales incertae sedis</taxon>
        <taxon>Babjeviella</taxon>
    </lineage>
</organism>
<keyword evidence="3" id="KW-1185">Reference proteome</keyword>
<evidence type="ECO:0000313" key="2">
    <source>
        <dbReference type="EMBL" id="ODQ81067.1"/>
    </source>
</evidence>
<dbReference type="EMBL" id="KV454428">
    <property type="protein sequence ID" value="ODQ81067.1"/>
    <property type="molecule type" value="Genomic_DNA"/>
</dbReference>
<dbReference type="GeneID" id="30144782"/>
<gene>
    <name evidence="2" type="ORF">BABINDRAFT_119608</name>
</gene>
<keyword evidence="1" id="KW-0472">Membrane</keyword>
<name>A0A1E3QVS7_9ASCO</name>